<organism evidence="6 7">
    <name type="scientific">Hyphodiscus hymeniophilus</name>
    <dbReference type="NCBI Taxonomy" id="353542"/>
    <lineage>
        <taxon>Eukaryota</taxon>
        <taxon>Fungi</taxon>
        <taxon>Dikarya</taxon>
        <taxon>Ascomycota</taxon>
        <taxon>Pezizomycotina</taxon>
        <taxon>Leotiomycetes</taxon>
        <taxon>Helotiales</taxon>
        <taxon>Hyphodiscaceae</taxon>
        <taxon>Hyphodiscus</taxon>
    </lineage>
</organism>
<evidence type="ECO:0000256" key="1">
    <source>
        <dbReference type="ARBA" id="ARBA00001311"/>
    </source>
</evidence>
<dbReference type="EMBL" id="VNKQ01000012">
    <property type="protein sequence ID" value="KAG0647462.1"/>
    <property type="molecule type" value="Genomic_DNA"/>
</dbReference>
<name>A0A9P6VGF9_9HELO</name>
<evidence type="ECO:0000313" key="7">
    <source>
        <dbReference type="Proteomes" id="UP000785200"/>
    </source>
</evidence>
<sequence length="436" mass="47115">MEGWQDVAAAKRKATLASIPSKWLIPAKLMPNDDVLDVTTFPKSSGLFTTAELNIMAATASEIVAQISKKVWTAEIVTLTLCKAASVAHQLINCVTETMFEEALATAKTLDEEFSRTGKLKGPLHGVPISLKDNFEVKGKAASVGFVGWANDMATSDCSIVALLKDLGAVVYVKTNVPTAMMIAETINNLFGRTLNPKNRKLTPGGSSGGEAALISFRGSPLGVGTDIGGSLRIPAACCGIFTLRPSLGRYPHFDTKSGMAGQEAVISVNGPMARSLADVRLFTKSIIDSEPWLVDPKCLPIPWRAVELPKKLKIAVLWNDGVVMPTPPVRRALSSTVKKLRAAGHEVVDWSADGYAQAADILAKMFLADGGKTIRKSLDTSGESWQPQMKAYADANELGVYEMWQIHRERTALCKKYMDRWNACEGLDAILSKLY</sequence>
<comment type="caution">
    <text evidence="6">The sequence shown here is derived from an EMBL/GenBank/DDBJ whole genome shotgun (WGS) entry which is preliminary data.</text>
</comment>
<gene>
    <name evidence="6" type="ORF">D0Z07_6899</name>
</gene>
<evidence type="ECO:0000256" key="3">
    <source>
        <dbReference type="ARBA" id="ARBA00012922"/>
    </source>
</evidence>
<dbReference type="Gene3D" id="3.90.1300.10">
    <property type="entry name" value="Amidase signature (AS) domain"/>
    <property type="match status" value="1"/>
</dbReference>
<dbReference type="InterPro" id="IPR020556">
    <property type="entry name" value="Amidase_CS"/>
</dbReference>
<protein>
    <recommendedName>
        <fullName evidence="3">amidase</fullName>
        <ecNumber evidence="3">3.5.1.4</ecNumber>
    </recommendedName>
</protein>
<dbReference type="EC" id="3.5.1.4" evidence="3"/>
<comment type="similarity">
    <text evidence="2">Belongs to the amidase family.</text>
</comment>
<dbReference type="Pfam" id="PF01425">
    <property type="entry name" value="Amidase"/>
    <property type="match status" value="1"/>
</dbReference>
<dbReference type="InterPro" id="IPR023631">
    <property type="entry name" value="Amidase_dom"/>
</dbReference>
<evidence type="ECO:0000256" key="4">
    <source>
        <dbReference type="ARBA" id="ARBA00022801"/>
    </source>
</evidence>
<feature type="domain" description="Amidase" evidence="5">
    <location>
        <begin position="77"/>
        <end position="421"/>
    </location>
</feature>
<keyword evidence="4" id="KW-0378">Hydrolase</keyword>
<dbReference type="OrthoDB" id="6428749at2759"/>
<dbReference type="InterPro" id="IPR036928">
    <property type="entry name" value="AS_sf"/>
</dbReference>
<evidence type="ECO:0000313" key="6">
    <source>
        <dbReference type="EMBL" id="KAG0647462.1"/>
    </source>
</evidence>
<dbReference type="Proteomes" id="UP000785200">
    <property type="component" value="Unassembled WGS sequence"/>
</dbReference>
<keyword evidence="7" id="KW-1185">Reference proteome</keyword>
<proteinExistence type="inferred from homology"/>
<dbReference type="PANTHER" id="PTHR46072:SF11">
    <property type="entry name" value="AMIDASE-RELATED"/>
    <property type="match status" value="1"/>
</dbReference>
<dbReference type="SUPFAM" id="SSF75304">
    <property type="entry name" value="Amidase signature (AS) enzymes"/>
    <property type="match status" value="1"/>
</dbReference>
<dbReference type="AlphaFoldDB" id="A0A9P6VGF9"/>
<dbReference type="PANTHER" id="PTHR46072">
    <property type="entry name" value="AMIDASE-RELATED-RELATED"/>
    <property type="match status" value="1"/>
</dbReference>
<comment type="catalytic activity">
    <reaction evidence="1">
        <text>a monocarboxylic acid amide + H2O = a monocarboxylate + NH4(+)</text>
        <dbReference type="Rhea" id="RHEA:12020"/>
        <dbReference type="ChEBI" id="CHEBI:15377"/>
        <dbReference type="ChEBI" id="CHEBI:28938"/>
        <dbReference type="ChEBI" id="CHEBI:35757"/>
        <dbReference type="ChEBI" id="CHEBI:83628"/>
        <dbReference type="EC" id="3.5.1.4"/>
    </reaction>
</comment>
<reference evidence="6" key="1">
    <citation type="submission" date="2019-07" db="EMBL/GenBank/DDBJ databases">
        <title>Hyphodiscus hymeniophilus genome sequencing and assembly.</title>
        <authorList>
            <person name="Kramer G."/>
            <person name="Nodwell J."/>
        </authorList>
    </citation>
    <scope>NUCLEOTIDE SEQUENCE</scope>
    <source>
        <strain evidence="6">ATCC 34498</strain>
    </source>
</reference>
<evidence type="ECO:0000259" key="5">
    <source>
        <dbReference type="Pfam" id="PF01425"/>
    </source>
</evidence>
<evidence type="ECO:0000256" key="2">
    <source>
        <dbReference type="ARBA" id="ARBA00009199"/>
    </source>
</evidence>
<dbReference type="PROSITE" id="PS00571">
    <property type="entry name" value="AMIDASES"/>
    <property type="match status" value="1"/>
</dbReference>
<dbReference type="GO" id="GO:0004040">
    <property type="term" value="F:amidase activity"/>
    <property type="evidence" value="ECO:0007669"/>
    <property type="project" value="UniProtKB-EC"/>
</dbReference>
<accession>A0A9P6VGF9</accession>